<dbReference type="EC" id="3.5.4.3" evidence="4"/>
<organism evidence="4 5">
    <name type="scientific">Paraglaciecola mesophila</name>
    <dbReference type="NCBI Taxonomy" id="197222"/>
    <lineage>
        <taxon>Bacteria</taxon>
        <taxon>Pseudomonadati</taxon>
        <taxon>Pseudomonadota</taxon>
        <taxon>Gammaproteobacteria</taxon>
        <taxon>Alteromonadales</taxon>
        <taxon>Alteromonadaceae</taxon>
        <taxon>Paraglaciecola</taxon>
    </lineage>
</organism>
<dbReference type="OrthoDB" id="9802676at2"/>
<proteinExistence type="predicted"/>
<dbReference type="SUPFAM" id="SSF53927">
    <property type="entry name" value="Cytidine deaminase-like"/>
    <property type="match status" value="1"/>
</dbReference>
<keyword evidence="1" id="KW-0479">Metal-binding</keyword>
<keyword evidence="2" id="KW-0862">Zinc</keyword>
<dbReference type="GO" id="GO:0047974">
    <property type="term" value="F:guanosine deaminase activity"/>
    <property type="evidence" value="ECO:0007669"/>
    <property type="project" value="TreeGrafter"/>
</dbReference>
<evidence type="ECO:0000313" key="5">
    <source>
        <dbReference type="Proteomes" id="UP000464524"/>
    </source>
</evidence>
<dbReference type="InterPro" id="IPR002125">
    <property type="entry name" value="CMP_dCMP_dom"/>
</dbReference>
<protein>
    <submittedName>
        <fullName evidence="4">Guanine deaminase</fullName>
        <ecNumber evidence="4">3.5.4.3</ecNumber>
    </submittedName>
</protein>
<keyword evidence="5" id="KW-1185">Reference proteome</keyword>
<dbReference type="PANTHER" id="PTHR11079:SF161">
    <property type="entry name" value="CMP_DCMP-TYPE DEAMINASE DOMAIN-CONTAINING PROTEIN"/>
    <property type="match status" value="1"/>
</dbReference>
<evidence type="ECO:0000259" key="3">
    <source>
        <dbReference type="PROSITE" id="PS51747"/>
    </source>
</evidence>
<accession>A0A857JP55</accession>
<dbReference type="InterPro" id="IPR016193">
    <property type="entry name" value="Cytidine_deaminase-like"/>
</dbReference>
<dbReference type="EMBL" id="CP047656">
    <property type="protein sequence ID" value="QHJ13162.1"/>
    <property type="molecule type" value="Genomic_DNA"/>
</dbReference>
<dbReference type="GO" id="GO:0006152">
    <property type="term" value="P:purine nucleoside catabolic process"/>
    <property type="evidence" value="ECO:0007669"/>
    <property type="project" value="TreeGrafter"/>
</dbReference>
<keyword evidence="4" id="KW-0378">Hydrolase</keyword>
<dbReference type="Gene3D" id="3.40.140.10">
    <property type="entry name" value="Cytidine Deaminase, domain 2"/>
    <property type="match status" value="1"/>
</dbReference>
<name>A0A857JP55_9ALTE</name>
<sequence>MYNTDPIASLAQPIERVIELAISHVTAGGLPFSAVIVNKLGQIIGEGVNQVTSLFDCTAHAEIQAIRNASKNEKSVLLEGATLIASGEPCAMCYMVMLIAKVNRLVILSDRYEAKALGFDYLWTYELFNSNSLSQMTVTKLNVARGNLPFKVCKARMESSGL</sequence>
<dbReference type="GO" id="GO:0008892">
    <property type="term" value="F:guanine deaminase activity"/>
    <property type="evidence" value="ECO:0007669"/>
    <property type="project" value="UniProtKB-EC"/>
</dbReference>
<evidence type="ECO:0000256" key="2">
    <source>
        <dbReference type="ARBA" id="ARBA00022833"/>
    </source>
</evidence>
<evidence type="ECO:0000313" key="4">
    <source>
        <dbReference type="EMBL" id="QHJ13162.1"/>
    </source>
</evidence>
<dbReference type="AlphaFoldDB" id="A0A857JP55"/>
<dbReference type="Pfam" id="PF00383">
    <property type="entry name" value="dCMP_cyt_deam_1"/>
    <property type="match status" value="1"/>
</dbReference>
<evidence type="ECO:0000256" key="1">
    <source>
        <dbReference type="ARBA" id="ARBA00022723"/>
    </source>
</evidence>
<dbReference type="PROSITE" id="PS00903">
    <property type="entry name" value="CYT_DCMP_DEAMINASES_1"/>
    <property type="match status" value="1"/>
</dbReference>
<reference evidence="4 5" key="1">
    <citation type="submission" date="2019-12" db="EMBL/GenBank/DDBJ databases">
        <title>Genome sequencing and assembly of endphytes of Porphyra tenera.</title>
        <authorList>
            <person name="Park J.M."/>
            <person name="Shin R."/>
            <person name="Jo S.H."/>
        </authorList>
    </citation>
    <scope>NUCLEOTIDE SEQUENCE [LARGE SCALE GENOMIC DNA]</scope>
    <source>
        <strain evidence="4 5">GPM4</strain>
    </source>
</reference>
<dbReference type="Proteomes" id="UP000464524">
    <property type="component" value="Chromosome"/>
</dbReference>
<dbReference type="PANTHER" id="PTHR11079">
    <property type="entry name" value="CYTOSINE DEAMINASE FAMILY MEMBER"/>
    <property type="match status" value="1"/>
</dbReference>
<dbReference type="InterPro" id="IPR016192">
    <property type="entry name" value="APOBEC/CMP_deaminase_Zn-bd"/>
</dbReference>
<dbReference type="GO" id="GO:0008270">
    <property type="term" value="F:zinc ion binding"/>
    <property type="evidence" value="ECO:0007669"/>
    <property type="project" value="InterPro"/>
</dbReference>
<dbReference type="PROSITE" id="PS51747">
    <property type="entry name" value="CYT_DCMP_DEAMINASES_2"/>
    <property type="match status" value="1"/>
</dbReference>
<feature type="domain" description="CMP/dCMP-type deaminase" evidence="3">
    <location>
        <begin position="9"/>
        <end position="135"/>
    </location>
</feature>
<dbReference type="RefSeq" id="WP_160181281.1">
    <property type="nucleotide sequence ID" value="NZ_CP047656.1"/>
</dbReference>
<gene>
    <name evidence="4" type="ORF">FX988_03421</name>
</gene>
<dbReference type="KEGG" id="pmes:FX988_03421"/>
<dbReference type="CDD" id="cd01285">
    <property type="entry name" value="nucleoside_deaminase"/>
    <property type="match status" value="1"/>
</dbReference>